<evidence type="ECO:0000313" key="9">
    <source>
        <dbReference type="Proteomes" id="UP001595823"/>
    </source>
</evidence>
<dbReference type="InterPro" id="IPR032466">
    <property type="entry name" value="Metal_Hydrolase"/>
</dbReference>
<evidence type="ECO:0000256" key="3">
    <source>
        <dbReference type="ARBA" id="ARBA00012784"/>
    </source>
</evidence>
<organism evidence="8 9">
    <name type="scientific">Salininema proteolyticum</name>
    <dbReference type="NCBI Taxonomy" id="1607685"/>
    <lineage>
        <taxon>Bacteria</taxon>
        <taxon>Bacillati</taxon>
        <taxon>Actinomycetota</taxon>
        <taxon>Actinomycetes</taxon>
        <taxon>Glycomycetales</taxon>
        <taxon>Glycomycetaceae</taxon>
        <taxon>Salininema</taxon>
    </lineage>
</organism>
<evidence type="ECO:0000256" key="5">
    <source>
        <dbReference type="ARBA" id="ARBA00022801"/>
    </source>
</evidence>
<evidence type="ECO:0000259" key="7">
    <source>
        <dbReference type="Pfam" id="PF00962"/>
    </source>
</evidence>
<protein>
    <recommendedName>
        <fullName evidence="3">adenosine deaminase</fullName>
        <ecNumber evidence="3">3.5.4.4</ecNumber>
    </recommendedName>
</protein>
<keyword evidence="9" id="KW-1185">Reference proteome</keyword>
<evidence type="ECO:0000256" key="4">
    <source>
        <dbReference type="ARBA" id="ARBA00022723"/>
    </source>
</evidence>
<dbReference type="RefSeq" id="WP_380619877.1">
    <property type="nucleotide sequence ID" value="NZ_JBHSDK010000013.1"/>
</dbReference>
<gene>
    <name evidence="8" type="ORF">ACFPET_08755</name>
</gene>
<feature type="domain" description="Adenosine deaminase" evidence="7">
    <location>
        <begin position="20"/>
        <end position="356"/>
    </location>
</feature>
<dbReference type="EMBL" id="JBHSDK010000013">
    <property type="protein sequence ID" value="MFC4335285.1"/>
    <property type="molecule type" value="Genomic_DNA"/>
</dbReference>
<proteinExistence type="inferred from homology"/>
<name>A0ABV8TXW9_9ACTN</name>
<dbReference type="GO" id="GO:0016787">
    <property type="term" value="F:hydrolase activity"/>
    <property type="evidence" value="ECO:0007669"/>
    <property type="project" value="UniProtKB-KW"/>
</dbReference>
<accession>A0ABV8TXW9</accession>
<evidence type="ECO:0000256" key="6">
    <source>
        <dbReference type="ARBA" id="ARBA00022833"/>
    </source>
</evidence>
<comment type="cofactor">
    <cofactor evidence="1">
        <name>Zn(2+)</name>
        <dbReference type="ChEBI" id="CHEBI:29105"/>
    </cofactor>
</comment>
<sequence length="365" mass="40131">MTAQEKNPQEITLADIQQAPKVLLHDHLDGGLRPHTIVELADAIGHELPEHEPKDLARWFAESADSGSLERYLETFAHTCAVMQTADALKRVASEAAQDLAADGVVYAEIRYAPEQHQQNGLSLDEVVEAVQAGFAEGERLAAEAGHTIRIGTLLDAMRHADRSMEIAELAVNHRDRGVVGFDIAGGELGNPPEKHLEAFQYLKRESMPFTIHAGEADGLPSIWGAVQRCGCNRIGHGIRILDDIEVVNGELNLGDLADYIRDQRIALELCPSSNVQTGAAESVETHGIGELDRLGFRTTVNTDNRLMSNTTLSREFHLVATANGWGWEDIERQVVNAVKATFLHHPDKVELLREVVVPFFDAKK</sequence>
<keyword evidence="5 8" id="KW-0378">Hydrolase</keyword>
<dbReference type="PANTHER" id="PTHR11409">
    <property type="entry name" value="ADENOSINE DEAMINASE"/>
    <property type="match status" value="1"/>
</dbReference>
<evidence type="ECO:0000256" key="1">
    <source>
        <dbReference type="ARBA" id="ARBA00001947"/>
    </source>
</evidence>
<evidence type="ECO:0000256" key="2">
    <source>
        <dbReference type="ARBA" id="ARBA00006676"/>
    </source>
</evidence>
<dbReference type="SUPFAM" id="SSF51556">
    <property type="entry name" value="Metallo-dependent hydrolases"/>
    <property type="match status" value="1"/>
</dbReference>
<dbReference type="EC" id="3.5.4.4" evidence="3"/>
<dbReference type="InterPro" id="IPR006330">
    <property type="entry name" value="Ado/ade_deaminase"/>
</dbReference>
<dbReference type="PANTHER" id="PTHR11409:SF43">
    <property type="entry name" value="ADENOSINE DEAMINASE"/>
    <property type="match status" value="1"/>
</dbReference>
<dbReference type="InterPro" id="IPR001365">
    <property type="entry name" value="A_deaminase_dom"/>
</dbReference>
<keyword evidence="4" id="KW-0479">Metal-binding</keyword>
<comment type="similarity">
    <text evidence="2">Belongs to the metallo-dependent hydrolases superfamily. Adenosine and AMP deaminases family.</text>
</comment>
<dbReference type="Proteomes" id="UP001595823">
    <property type="component" value="Unassembled WGS sequence"/>
</dbReference>
<keyword evidence="6" id="KW-0862">Zinc</keyword>
<dbReference type="Gene3D" id="3.20.20.140">
    <property type="entry name" value="Metal-dependent hydrolases"/>
    <property type="match status" value="1"/>
</dbReference>
<dbReference type="NCBIfam" id="TIGR01430">
    <property type="entry name" value="aden_deam"/>
    <property type="match status" value="1"/>
</dbReference>
<comment type="caution">
    <text evidence="8">The sequence shown here is derived from an EMBL/GenBank/DDBJ whole genome shotgun (WGS) entry which is preliminary data.</text>
</comment>
<reference evidence="9" key="1">
    <citation type="journal article" date="2019" name="Int. J. Syst. Evol. Microbiol.">
        <title>The Global Catalogue of Microorganisms (GCM) 10K type strain sequencing project: providing services to taxonomists for standard genome sequencing and annotation.</title>
        <authorList>
            <consortium name="The Broad Institute Genomics Platform"/>
            <consortium name="The Broad Institute Genome Sequencing Center for Infectious Disease"/>
            <person name="Wu L."/>
            <person name="Ma J."/>
        </authorList>
    </citation>
    <scope>NUCLEOTIDE SEQUENCE [LARGE SCALE GENOMIC DNA]</scope>
    <source>
        <strain evidence="9">IBRC-M 10908</strain>
    </source>
</reference>
<dbReference type="Pfam" id="PF00962">
    <property type="entry name" value="A_deaminase"/>
    <property type="match status" value="1"/>
</dbReference>
<evidence type="ECO:0000313" key="8">
    <source>
        <dbReference type="EMBL" id="MFC4335285.1"/>
    </source>
</evidence>
<dbReference type="NCBIfam" id="NF006847">
    <property type="entry name" value="PRK09358.1-2"/>
    <property type="match status" value="1"/>
</dbReference>